<protein>
    <recommendedName>
        <fullName evidence="4">Secreted protein</fullName>
    </recommendedName>
</protein>
<dbReference type="RefSeq" id="WP_013132446.1">
    <property type="nucleotide sequence ID" value="NC_014165.1"/>
</dbReference>
<evidence type="ECO:0008006" key="4">
    <source>
        <dbReference type="Google" id="ProtNLM"/>
    </source>
</evidence>
<evidence type="ECO:0000313" key="3">
    <source>
        <dbReference type="Proteomes" id="UP000006640"/>
    </source>
</evidence>
<sequence length="126" mass="13637">MRTLAVTTALTAFALLSATGCAETAETMDKARTCIEAPKAISETLDRVRRVVNDPDAMREEISAGITKLRDLADKAADTTLREALQGLTDRLERIQVSDVQQAAKAAAQVAKDTAEYLNKIREACL</sequence>
<keyword evidence="1" id="KW-0732">Signal</keyword>
<dbReference type="STRING" id="469371.Tbis_2203"/>
<proteinExistence type="predicted"/>
<dbReference type="HOGENOM" id="CLU_1980545_0_0_11"/>
<evidence type="ECO:0000256" key="1">
    <source>
        <dbReference type="SAM" id="SignalP"/>
    </source>
</evidence>
<dbReference type="PROSITE" id="PS51257">
    <property type="entry name" value="PROKAR_LIPOPROTEIN"/>
    <property type="match status" value="1"/>
</dbReference>
<dbReference type="Proteomes" id="UP000006640">
    <property type="component" value="Chromosome"/>
</dbReference>
<evidence type="ECO:0000313" key="2">
    <source>
        <dbReference type="EMBL" id="ADG88913.1"/>
    </source>
</evidence>
<feature type="signal peptide" evidence="1">
    <location>
        <begin position="1"/>
        <end position="22"/>
    </location>
</feature>
<dbReference type="OrthoDB" id="3540510at2"/>
<name>D6Y338_THEBD</name>
<organism evidence="2 3">
    <name type="scientific">Thermobispora bispora (strain ATCC 19993 / DSM 43833 / CBS 139.67 / JCM 10125 / KCTC 9307 / NBRC 14880 / R51)</name>
    <dbReference type="NCBI Taxonomy" id="469371"/>
    <lineage>
        <taxon>Bacteria</taxon>
        <taxon>Bacillati</taxon>
        <taxon>Actinomycetota</taxon>
        <taxon>Actinomycetes</taxon>
        <taxon>Streptosporangiales</taxon>
        <taxon>Streptosporangiaceae</taxon>
        <taxon>Thermobispora</taxon>
    </lineage>
</organism>
<dbReference type="AlphaFoldDB" id="D6Y338"/>
<dbReference type="EMBL" id="CP001874">
    <property type="protein sequence ID" value="ADG88913.1"/>
    <property type="molecule type" value="Genomic_DNA"/>
</dbReference>
<dbReference type="KEGG" id="tbi:Tbis_2203"/>
<gene>
    <name evidence="2" type="ordered locus">Tbis_2203</name>
</gene>
<accession>D6Y338</accession>
<keyword evidence="3" id="KW-1185">Reference proteome</keyword>
<dbReference type="eggNOG" id="ENOG502ZXVY">
    <property type="taxonomic scope" value="Bacteria"/>
</dbReference>
<reference evidence="2 3" key="1">
    <citation type="submission" date="2010-01" db="EMBL/GenBank/DDBJ databases">
        <title>The complete genome of Thermobispora bispora DSM 43833.</title>
        <authorList>
            <consortium name="US DOE Joint Genome Institute (JGI-PGF)"/>
            <person name="Lucas S."/>
            <person name="Copeland A."/>
            <person name="Lapidus A."/>
            <person name="Glavina del Rio T."/>
            <person name="Dalin E."/>
            <person name="Tice H."/>
            <person name="Bruce D."/>
            <person name="Goodwin L."/>
            <person name="Pitluck S."/>
            <person name="Kyrpides N."/>
            <person name="Mavromatis K."/>
            <person name="Ivanova N."/>
            <person name="Mikhailova N."/>
            <person name="Chertkov O."/>
            <person name="Brettin T."/>
            <person name="Detter J.C."/>
            <person name="Han C."/>
            <person name="Larimer F."/>
            <person name="Land M."/>
            <person name="Hauser L."/>
            <person name="Markowitz V."/>
            <person name="Cheng J.-F."/>
            <person name="Hugenholtz P."/>
            <person name="Woyke T."/>
            <person name="Wu D."/>
            <person name="Jando M."/>
            <person name="Schneider S."/>
            <person name="Klenk H.-P."/>
            <person name="Eisen J.A."/>
        </authorList>
    </citation>
    <scope>NUCLEOTIDE SEQUENCE [LARGE SCALE GENOMIC DNA]</scope>
    <source>
        <strain evidence="3">ATCC 19993 / DSM 43833 / CBS 139.67 / JCM 10125 / KCTC 9307 / NBRC 14880 / R51</strain>
    </source>
</reference>
<feature type="chain" id="PRO_5039514655" description="Secreted protein" evidence="1">
    <location>
        <begin position="23"/>
        <end position="126"/>
    </location>
</feature>